<dbReference type="GO" id="GO:0006207">
    <property type="term" value="P:'de novo' pyrimidine nucleobase biosynthetic process"/>
    <property type="evidence" value="ECO:0007669"/>
    <property type="project" value="TreeGrafter"/>
</dbReference>
<dbReference type="SUPFAM" id="SSF51395">
    <property type="entry name" value="FMN-linked oxidoreductases"/>
    <property type="match status" value="1"/>
</dbReference>
<accession>A0A4R8MJV5</accession>
<evidence type="ECO:0000313" key="12">
    <source>
        <dbReference type="Proteomes" id="UP000295066"/>
    </source>
</evidence>
<gene>
    <name evidence="9" type="primary">pyrD</name>
    <name evidence="11" type="ORF">C8D99_10183</name>
</gene>
<comment type="function">
    <text evidence="9">Catalyzes the conversion of dihydroorotate to orotate.</text>
</comment>
<dbReference type="RefSeq" id="WP_133955211.1">
    <property type="nucleotide sequence ID" value="NZ_SORI01000001.1"/>
</dbReference>
<dbReference type="InterPro" id="IPR024920">
    <property type="entry name" value="Dihydroorotate_DH_1"/>
</dbReference>
<evidence type="ECO:0000313" key="11">
    <source>
        <dbReference type="EMBL" id="TDY64937.1"/>
    </source>
</evidence>
<dbReference type="Gene3D" id="3.20.20.70">
    <property type="entry name" value="Aldolase class I"/>
    <property type="match status" value="1"/>
</dbReference>
<feature type="binding site" evidence="9">
    <location>
        <begin position="248"/>
        <end position="249"/>
    </location>
    <ligand>
        <name>FMN</name>
        <dbReference type="ChEBI" id="CHEBI:58210"/>
    </ligand>
</feature>
<feature type="binding site" evidence="9">
    <location>
        <begin position="49"/>
        <end position="50"/>
    </location>
    <ligand>
        <name>FMN</name>
        <dbReference type="ChEBI" id="CHEBI:58210"/>
    </ligand>
</feature>
<feature type="binding site" evidence="9">
    <location>
        <position position="49"/>
    </location>
    <ligand>
        <name>substrate</name>
    </ligand>
</feature>
<protein>
    <recommendedName>
        <fullName evidence="9">Dihydroorotate dehydrogenase</fullName>
        <shortName evidence="9">DHOD</shortName>
        <shortName evidence="9">DHODase</shortName>
        <shortName evidence="9">DHOdehase</shortName>
        <ecNumber evidence="9">1.3.-.-</ecNumber>
    </recommendedName>
</protein>
<dbReference type="InterPro" id="IPR050074">
    <property type="entry name" value="DHO_dehydrogenase"/>
</dbReference>
<feature type="binding site" evidence="9">
    <location>
        <position position="132"/>
    </location>
    <ligand>
        <name>FMN</name>
        <dbReference type="ChEBI" id="CHEBI:58210"/>
    </ligand>
</feature>
<comment type="cofactor">
    <cofactor evidence="9">
        <name>FMN</name>
        <dbReference type="ChEBI" id="CHEBI:58210"/>
    </cofactor>
    <text evidence="9">Binds 1 FMN per subunit.</text>
</comment>
<keyword evidence="5 9" id="KW-0285">Flavoprotein</keyword>
<comment type="caution">
    <text evidence="9">Lacks conserved residue(s) required for the propagation of feature annotation.</text>
</comment>
<evidence type="ECO:0000256" key="7">
    <source>
        <dbReference type="ARBA" id="ARBA00022975"/>
    </source>
</evidence>
<evidence type="ECO:0000256" key="8">
    <source>
        <dbReference type="ARBA" id="ARBA00023002"/>
    </source>
</evidence>
<feature type="binding site" evidence="9">
    <location>
        <begin position="73"/>
        <end position="77"/>
    </location>
    <ligand>
        <name>substrate</name>
    </ligand>
</feature>
<feature type="active site" description="Nucleophile" evidence="9">
    <location>
        <position position="135"/>
    </location>
</feature>
<dbReference type="PIRSF" id="PIRSF000164">
    <property type="entry name" value="DHO_oxidase"/>
    <property type="match status" value="1"/>
</dbReference>
<keyword evidence="12" id="KW-1185">Reference proteome</keyword>
<feature type="binding site" evidence="9">
    <location>
        <position position="170"/>
    </location>
    <ligand>
        <name>FMN</name>
        <dbReference type="ChEBI" id="CHEBI:58210"/>
    </ligand>
</feature>
<dbReference type="InterPro" id="IPR033888">
    <property type="entry name" value="DHOD_1B"/>
</dbReference>
<evidence type="ECO:0000256" key="3">
    <source>
        <dbReference type="ARBA" id="ARBA00008008"/>
    </source>
</evidence>
<dbReference type="InterPro" id="IPR012135">
    <property type="entry name" value="Dihydroorotate_DH_1_2"/>
</dbReference>
<evidence type="ECO:0000256" key="4">
    <source>
        <dbReference type="ARBA" id="ARBA00022490"/>
    </source>
</evidence>
<organism evidence="11 12">
    <name type="scientific">Aminivibrio pyruvatiphilus</name>
    <dbReference type="NCBI Taxonomy" id="1005740"/>
    <lineage>
        <taxon>Bacteria</taxon>
        <taxon>Thermotogati</taxon>
        <taxon>Synergistota</taxon>
        <taxon>Synergistia</taxon>
        <taxon>Synergistales</taxon>
        <taxon>Aminobacteriaceae</taxon>
        <taxon>Aminivibrio</taxon>
    </lineage>
</organism>
<keyword evidence="7 9" id="KW-0665">Pyrimidine biosynthesis</keyword>
<dbReference type="OrthoDB" id="9794954at2"/>
<dbReference type="GO" id="GO:0004152">
    <property type="term" value="F:dihydroorotate dehydrogenase activity"/>
    <property type="evidence" value="ECO:0007669"/>
    <property type="project" value="UniProtKB-UniRule"/>
</dbReference>
<keyword evidence="4 9" id="KW-0963">Cytoplasm</keyword>
<proteinExistence type="inferred from homology"/>
<feature type="binding site" evidence="9">
    <location>
        <position position="103"/>
    </location>
    <ligand>
        <name>FMN</name>
        <dbReference type="ChEBI" id="CHEBI:58210"/>
    </ligand>
</feature>
<dbReference type="AlphaFoldDB" id="A0A4R8MJV5"/>
<feature type="binding site" evidence="9">
    <location>
        <position position="132"/>
    </location>
    <ligand>
        <name>substrate</name>
    </ligand>
</feature>
<dbReference type="UniPathway" id="UPA00070"/>
<dbReference type="PANTHER" id="PTHR48109">
    <property type="entry name" value="DIHYDROOROTATE DEHYDROGENASE (QUINONE), MITOCHONDRIAL-RELATED"/>
    <property type="match status" value="1"/>
</dbReference>
<dbReference type="EMBL" id="SORI01000001">
    <property type="protein sequence ID" value="TDY64937.1"/>
    <property type="molecule type" value="Genomic_DNA"/>
</dbReference>
<dbReference type="NCBIfam" id="NF005574">
    <property type="entry name" value="PRK07259.1"/>
    <property type="match status" value="1"/>
</dbReference>
<dbReference type="HAMAP" id="MF_00224">
    <property type="entry name" value="DHO_dh_type1"/>
    <property type="match status" value="1"/>
</dbReference>
<keyword evidence="6 9" id="KW-0288">FMN</keyword>
<feature type="binding site" evidence="9">
    <location>
        <begin position="270"/>
        <end position="271"/>
    </location>
    <ligand>
        <name>FMN</name>
        <dbReference type="ChEBI" id="CHEBI:58210"/>
    </ligand>
</feature>
<dbReference type="InterPro" id="IPR013785">
    <property type="entry name" value="Aldolase_TIM"/>
</dbReference>
<comment type="catalytic activity">
    <reaction evidence="9">
        <text>(S)-dihydroorotate + A = orotate + AH2</text>
        <dbReference type="Rhea" id="RHEA:18073"/>
        <dbReference type="ChEBI" id="CHEBI:13193"/>
        <dbReference type="ChEBI" id="CHEBI:17499"/>
        <dbReference type="ChEBI" id="CHEBI:30839"/>
        <dbReference type="ChEBI" id="CHEBI:30864"/>
    </reaction>
</comment>
<comment type="subcellular location">
    <subcellularLocation>
        <location evidence="1 9">Cytoplasm</location>
    </subcellularLocation>
</comment>
<feature type="binding site" evidence="9">
    <location>
        <begin position="197"/>
        <end position="198"/>
    </location>
    <ligand>
        <name>substrate</name>
    </ligand>
</feature>
<evidence type="ECO:0000256" key="5">
    <source>
        <dbReference type="ARBA" id="ARBA00022630"/>
    </source>
</evidence>
<dbReference type="PANTHER" id="PTHR48109:SF1">
    <property type="entry name" value="DIHYDROOROTATE DEHYDROGENASE (FUMARATE)"/>
    <property type="match status" value="1"/>
</dbReference>
<dbReference type="GO" id="GO:0005737">
    <property type="term" value="C:cytoplasm"/>
    <property type="evidence" value="ECO:0007669"/>
    <property type="project" value="UniProtKB-SubCell"/>
</dbReference>
<dbReference type="InterPro" id="IPR005720">
    <property type="entry name" value="Dihydroorotate_DH_cat"/>
</dbReference>
<evidence type="ECO:0000256" key="9">
    <source>
        <dbReference type="HAMAP-Rule" id="MF_00224"/>
    </source>
</evidence>
<evidence type="ECO:0000256" key="2">
    <source>
        <dbReference type="ARBA" id="ARBA00004725"/>
    </source>
</evidence>
<evidence type="ECO:0000256" key="1">
    <source>
        <dbReference type="ARBA" id="ARBA00004496"/>
    </source>
</evidence>
<reference evidence="11 12" key="1">
    <citation type="submission" date="2019-03" db="EMBL/GenBank/DDBJ databases">
        <title>Genomic Encyclopedia of Type Strains, Phase IV (KMG-IV): sequencing the most valuable type-strain genomes for metagenomic binning, comparative biology and taxonomic classification.</title>
        <authorList>
            <person name="Goeker M."/>
        </authorList>
    </citation>
    <scope>NUCLEOTIDE SEQUENCE [LARGE SCALE GENOMIC DNA]</scope>
    <source>
        <strain evidence="11 12">DSM 25964</strain>
    </source>
</reference>
<comment type="caution">
    <text evidence="11">The sequence shown here is derived from an EMBL/GenBank/DDBJ whole genome shotgun (WGS) entry which is preliminary data.</text>
</comment>
<dbReference type="CDD" id="cd04740">
    <property type="entry name" value="DHOD_1B_like"/>
    <property type="match status" value="1"/>
</dbReference>
<comment type="pathway">
    <text evidence="2 9">Pyrimidine metabolism; UMP biosynthesis via de novo pathway.</text>
</comment>
<keyword evidence="8 9" id="KW-0560">Oxidoreductase</keyword>
<dbReference type="Proteomes" id="UP000295066">
    <property type="component" value="Unassembled WGS sequence"/>
</dbReference>
<feature type="binding site" evidence="9">
    <location>
        <position position="222"/>
    </location>
    <ligand>
        <name>FMN</name>
        <dbReference type="ChEBI" id="CHEBI:58210"/>
    </ligand>
</feature>
<feature type="domain" description="Dihydroorotate dehydrogenase catalytic" evidence="10">
    <location>
        <begin position="9"/>
        <end position="289"/>
    </location>
</feature>
<evidence type="ECO:0000259" key="10">
    <source>
        <dbReference type="Pfam" id="PF01180"/>
    </source>
</evidence>
<comment type="similarity">
    <text evidence="3 9">Belongs to the dihydroorotate dehydrogenase family. Type 1 subfamily.</text>
</comment>
<dbReference type="Pfam" id="PF01180">
    <property type="entry name" value="DHO_dh"/>
    <property type="match status" value="1"/>
</dbReference>
<dbReference type="GO" id="GO:0044205">
    <property type="term" value="P:'de novo' UMP biosynthetic process"/>
    <property type="evidence" value="ECO:0007669"/>
    <property type="project" value="UniProtKB-UniRule"/>
</dbReference>
<evidence type="ECO:0000256" key="6">
    <source>
        <dbReference type="ARBA" id="ARBA00022643"/>
    </source>
</evidence>
<sequence>MNSLRADLSIAVGGLNLETPLVIASGVWPYDPALWSPERLEGVGALCTKAVSLQPREGNRGVRVWETPCGMLNSIGLQNSGVRGFLKNALAVVRNSGRPFLVNIVMESAQEVRENLALLRDAPEGIEAVELNISCPNADCDGMAWGISPESAARAVAIARSEWKGPLWVKLTPQAPDLPAVAKAAESEGADALVCGNTWLGMAMDLKGKRPAFQRVTAGLSGPAVFPLALRTVWQVCGAVSIPVVGCGGVSRWEDAAAMILAGASAVEVGSALFTDFDLPRKITEGLAGYLAEEGLADLAGLVGLGRK</sequence>
<name>A0A4R8MJV5_9BACT</name>
<feature type="binding site" evidence="9">
    <location>
        <position position="25"/>
    </location>
    <ligand>
        <name>FMN</name>
        <dbReference type="ChEBI" id="CHEBI:58210"/>
    </ligand>
</feature>
<dbReference type="EC" id="1.3.-.-" evidence="9"/>